<comment type="caution">
    <text evidence="2">The sequence shown here is derived from an EMBL/GenBank/DDBJ whole genome shotgun (WGS) entry which is preliminary data.</text>
</comment>
<proteinExistence type="predicted"/>
<evidence type="ECO:0000256" key="1">
    <source>
        <dbReference type="SAM" id="MobiDB-lite"/>
    </source>
</evidence>
<name>A0A9W9KRF0_9EURO</name>
<dbReference type="EMBL" id="JAPMSZ010000001">
    <property type="protein sequence ID" value="KAJ5115096.1"/>
    <property type="molecule type" value="Genomic_DNA"/>
</dbReference>
<reference evidence="2" key="2">
    <citation type="journal article" date="2023" name="IMA Fungus">
        <title>Comparative genomic study of the Penicillium genus elucidates a diverse pangenome and 15 lateral gene transfer events.</title>
        <authorList>
            <person name="Petersen C."/>
            <person name="Sorensen T."/>
            <person name="Nielsen M.R."/>
            <person name="Sondergaard T.E."/>
            <person name="Sorensen J.L."/>
            <person name="Fitzpatrick D.A."/>
            <person name="Frisvad J.C."/>
            <person name="Nielsen K.L."/>
        </authorList>
    </citation>
    <scope>NUCLEOTIDE SEQUENCE</scope>
    <source>
        <strain evidence="2">IBT 34128</strain>
    </source>
</reference>
<dbReference type="GeneID" id="81390606"/>
<accession>A0A9W9KRF0</accession>
<dbReference type="RefSeq" id="XP_056516288.1">
    <property type="nucleotide sequence ID" value="XM_056651438.1"/>
</dbReference>
<organism evidence="2 3">
    <name type="scientific">Penicillium alfredii</name>
    <dbReference type="NCBI Taxonomy" id="1506179"/>
    <lineage>
        <taxon>Eukaryota</taxon>
        <taxon>Fungi</taxon>
        <taxon>Dikarya</taxon>
        <taxon>Ascomycota</taxon>
        <taxon>Pezizomycotina</taxon>
        <taxon>Eurotiomycetes</taxon>
        <taxon>Eurotiomycetidae</taxon>
        <taxon>Eurotiales</taxon>
        <taxon>Aspergillaceae</taxon>
        <taxon>Penicillium</taxon>
    </lineage>
</organism>
<dbReference type="Proteomes" id="UP001141434">
    <property type="component" value="Unassembled WGS sequence"/>
</dbReference>
<sequence length="448" mass="50261">MASRTTDSAFVVVTGDPQRGNGERISQVRSHLAKQYHQNSRQKKSRVSETRKKQAYIRRSYTSQSLPREIHLTLDPSQLFASATGFQRMQRFMYHYVYDSYRLHPFFSTVVYAAVAHAPLMSSKILNASAWDDLNSTGEISDLSLQQRVITRNLLGESLGNPNEGYSDLNIAALIACILFDLVSDDKIAFSRDKQGLQNIVQCRGGSDHLGFEGHLKNSLLLIKELERVAGIDWHPESMLSSIQTTQCQPLDMRFFAFGREQDSIFISETLQSFIHLLSDFYQLVILCQQSFYHPPNSAARRHCVAQSKIIHKQLSSTRSSICDNTHSPDDPRIAPLALAGILFSWSTVASREASSHEVAHATLELRNLLQQTDLDKFWGLFPGALVWCLVTGSRMSSPGPVRKWFVMQTTRITCSMAMSCCDDVLQSLQTILGGLNAAKLLRNGVLI</sequence>
<feature type="region of interest" description="Disordered" evidence="1">
    <location>
        <begin position="1"/>
        <end position="54"/>
    </location>
</feature>
<dbReference type="OrthoDB" id="4159781at2759"/>
<gene>
    <name evidence="2" type="ORF">NUU61_000855</name>
</gene>
<evidence type="ECO:0000313" key="2">
    <source>
        <dbReference type="EMBL" id="KAJ5115096.1"/>
    </source>
</evidence>
<dbReference type="AlphaFoldDB" id="A0A9W9KRF0"/>
<evidence type="ECO:0000313" key="3">
    <source>
        <dbReference type="Proteomes" id="UP001141434"/>
    </source>
</evidence>
<evidence type="ECO:0008006" key="4">
    <source>
        <dbReference type="Google" id="ProtNLM"/>
    </source>
</evidence>
<dbReference type="PANTHER" id="PTHR37540:SF5">
    <property type="entry name" value="TRANSCRIPTION FACTOR DOMAIN-CONTAINING PROTEIN"/>
    <property type="match status" value="1"/>
</dbReference>
<reference evidence="2" key="1">
    <citation type="submission" date="2022-11" db="EMBL/GenBank/DDBJ databases">
        <authorList>
            <person name="Petersen C."/>
        </authorList>
    </citation>
    <scope>NUCLEOTIDE SEQUENCE</scope>
    <source>
        <strain evidence="2">IBT 34128</strain>
    </source>
</reference>
<keyword evidence="3" id="KW-1185">Reference proteome</keyword>
<dbReference type="PANTHER" id="PTHR37540">
    <property type="entry name" value="TRANSCRIPTION FACTOR (ACR-2), PUTATIVE-RELATED-RELATED"/>
    <property type="match status" value="1"/>
</dbReference>
<protein>
    <recommendedName>
        <fullName evidence="4">Transcription factor domain-containing protein</fullName>
    </recommendedName>
</protein>